<comment type="caution">
    <text evidence="1">The sequence shown here is derived from an EMBL/GenBank/DDBJ whole genome shotgun (WGS) entry which is preliminary data.</text>
</comment>
<reference evidence="1 2" key="1">
    <citation type="journal article" date="2024" name="G3 (Bethesda)">
        <title>Genome assembly of Hibiscus sabdariffa L. provides insights into metabolisms of medicinal natural products.</title>
        <authorList>
            <person name="Kim T."/>
        </authorList>
    </citation>
    <scope>NUCLEOTIDE SEQUENCE [LARGE SCALE GENOMIC DNA]</scope>
    <source>
        <strain evidence="1">TK-2024</strain>
        <tissue evidence="1">Old leaves</tissue>
    </source>
</reference>
<sequence length="124" mass="14181">MYQFFSFDADVPEASFCKWEPEGSILISWKDLLNMLRLMFPSCLAGKFASHMKTELVMILYYLNAGPVSIAKYYARHSFRRKVRPVKRGVDIKKKAESKEEEGDQILSGSNKGVIMGLRTGEYS</sequence>
<evidence type="ECO:0000313" key="1">
    <source>
        <dbReference type="EMBL" id="KAK9003359.1"/>
    </source>
</evidence>
<accession>A0ABR2QRR4</accession>
<keyword evidence="2" id="KW-1185">Reference proteome</keyword>
<protein>
    <submittedName>
        <fullName evidence="1">Uncharacterized protein</fullName>
    </submittedName>
</protein>
<dbReference type="Proteomes" id="UP001396334">
    <property type="component" value="Unassembled WGS sequence"/>
</dbReference>
<gene>
    <name evidence="1" type="ORF">V6N11_060923</name>
</gene>
<evidence type="ECO:0000313" key="2">
    <source>
        <dbReference type="Proteomes" id="UP001396334"/>
    </source>
</evidence>
<dbReference type="EMBL" id="JBBPBN010000034">
    <property type="protein sequence ID" value="KAK9003359.1"/>
    <property type="molecule type" value="Genomic_DNA"/>
</dbReference>
<proteinExistence type="predicted"/>
<organism evidence="1 2">
    <name type="scientific">Hibiscus sabdariffa</name>
    <name type="common">roselle</name>
    <dbReference type="NCBI Taxonomy" id="183260"/>
    <lineage>
        <taxon>Eukaryota</taxon>
        <taxon>Viridiplantae</taxon>
        <taxon>Streptophyta</taxon>
        <taxon>Embryophyta</taxon>
        <taxon>Tracheophyta</taxon>
        <taxon>Spermatophyta</taxon>
        <taxon>Magnoliopsida</taxon>
        <taxon>eudicotyledons</taxon>
        <taxon>Gunneridae</taxon>
        <taxon>Pentapetalae</taxon>
        <taxon>rosids</taxon>
        <taxon>malvids</taxon>
        <taxon>Malvales</taxon>
        <taxon>Malvaceae</taxon>
        <taxon>Malvoideae</taxon>
        <taxon>Hibiscus</taxon>
    </lineage>
</organism>
<name>A0ABR2QRR4_9ROSI</name>